<organism evidence="1">
    <name type="scientific">viral metagenome</name>
    <dbReference type="NCBI Taxonomy" id="1070528"/>
    <lineage>
        <taxon>unclassified sequences</taxon>
        <taxon>metagenomes</taxon>
        <taxon>organismal metagenomes</taxon>
    </lineage>
</organism>
<protein>
    <submittedName>
        <fullName evidence="1">Uncharacterized protein</fullName>
    </submittedName>
</protein>
<dbReference type="AlphaFoldDB" id="A0A6H1ZVD3"/>
<proteinExistence type="predicted"/>
<gene>
    <name evidence="1" type="ORF">TM448A02194_0002</name>
</gene>
<sequence length="126" mass="13218">MSDAFTLKISAVQTPAGQASFDPFNGALQDDFSVDEFSNGTVVEVPVGTGYTASTAHMATGSYAAIKNMDSAIDVTVAWEDSDSHTNTQRIPPGRSFYIPDFKTASLIVLVADSGTPLCKISFGGT</sequence>
<accession>A0A6H1ZVD3</accession>
<name>A0A6H1ZVD3_9ZZZZ</name>
<dbReference type="EMBL" id="MT144271">
    <property type="protein sequence ID" value="QJA51534.1"/>
    <property type="molecule type" value="Genomic_DNA"/>
</dbReference>
<reference evidence="1" key="1">
    <citation type="submission" date="2020-03" db="EMBL/GenBank/DDBJ databases">
        <title>The deep terrestrial virosphere.</title>
        <authorList>
            <person name="Holmfeldt K."/>
            <person name="Nilsson E."/>
            <person name="Simone D."/>
            <person name="Lopez-Fernandez M."/>
            <person name="Wu X."/>
            <person name="de Brujin I."/>
            <person name="Lundin D."/>
            <person name="Andersson A."/>
            <person name="Bertilsson S."/>
            <person name="Dopson M."/>
        </authorList>
    </citation>
    <scope>NUCLEOTIDE SEQUENCE</scope>
    <source>
        <strain evidence="1">TM448A02194</strain>
    </source>
</reference>
<evidence type="ECO:0000313" key="1">
    <source>
        <dbReference type="EMBL" id="QJA51534.1"/>
    </source>
</evidence>